<feature type="transmembrane region" description="Helical" evidence="8">
    <location>
        <begin position="374"/>
        <end position="391"/>
    </location>
</feature>
<dbReference type="GO" id="GO:0016758">
    <property type="term" value="F:hexosyltransferase activity"/>
    <property type="evidence" value="ECO:0007669"/>
    <property type="project" value="InterPro"/>
</dbReference>
<dbReference type="Proteomes" id="UP000319010">
    <property type="component" value="Unassembled WGS sequence"/>
</dbReference>
<dbReference type="EMBL" id="VICB01000008">
    <property type="protein sequence ID" value="TQD43409.1"/>
    <property type="molecule type" value="Genomic_DNA"/>
</dbReference>
<evidence type="ECO:0000256" key="3">
    <source>
        <dbReference type="ARBA" id="ARBA00022679"/>
    </source>
</evidence>
<evidence type="ECO:0000256" key="7">
    <source>
        <dbReference type="ARBA" id="ARBA00024033"/>
    </source>
</evidence>
<comment type="caution">
    <text evidence="9">The sequence shown here is derived from an EMBL/GenBank/DDBJ whole genome shotgun (WGS) entry which is preliminary data.</text>
</comment>
<keyword evidence="4 8" id="KW-0812">Transmembrane</keyword>
<dbReference type="GO" id="GO:0005886">
    <property type="term" value="C:plasma membrane"/>
    <property type="evidence" value="ECO:0007669"/>
    <property type="project" value="UniProtKB-SubCell"/>
</dbReference>
<feature type="transmembrane region" description="Helical" evidence="8">
    <location>
        <begin position="259"/>
        <end position="278"/>
    </location>
</feature>
<comment type="subcellular location">
    <subcellularLocation>
        <location evidence="1">Cell membrane</location>
        <topology evidence="1">Multi-pass membrane protein</topology>
    </subcellularLocation>
</comment>
<feature type="transmembrane region" description="Helical" evidence="8">
    <location>
        <begin position="432"/>
        <end position="454"/>
    </location>
</feature>
<dbReference type="AlphaFoldDB" id="A0A508A0Q5"/>
<gene>
    <name evidence="9" type="ORF">FK256_06840</name>
</gene>
<proteinExistence type="inferred from homology"/>
<feature type="transmembrane region" description="Helical" evidence="8">
    <location>
        <begin position="231"/>
        <end position="252"/>
    </location>
</feature>
<feature type="transmembrane region" description="Helical" evidence="8">
    <location>
        <begin position="74"/>
        <end position="96"/>
    </location>
</feature>
<accession>A0A508A0Q5</accession>
<organism evidence="9 10">
    <name type="scientific">Actinomyces johnsonii</name>
    <dbReference type="NCBI Taxonomy" id="544581"/>
    <lineage>
        <taxon>Bacteria</taxon>
        <taxon>Bacillati</taxon>
        <taxon>Actinomycetota</taxon>
        <taxon>Actinomycetes</taxon>
        <taxon>Actinomycetales</taxon>
        <taxon>Actinomycetaceae</taxon>
        <taxon>Actinomyces</taxon>
    </lineage>
</organism>
<evidence type="ECO:0000313" key="9">
    <source>
        <dbReference type="EMBL" id="TQD43409.1"/>
    </source>
</evidence>
<dbReference type="InterPro" id="IPR018584">
    <property type="entry name" value="GT87"/>
</dbReference>
<evidence type="ECO:0000256" key="2">
    <source>
        <dbReference type="ARBA" id="ARBA00022475"/>
    </source>
</evidence>
<reference evidence="9 10" key="1">
    <citation type="submission" date="2019-06" db="EMBL/GenBank/DDBJ databases">
        <title>Draft genome sequence of Actinomyces johnsonii CCUG 34287T.</title>
        <authorList>
            <person name="Salva-Serra F."/>
            <person name="Cardew S."/>
            <person name="Moore E."/>
        </authorList>
    </citation>
    <scope>NUCLEOTIDE SEQUENCE [LARGE SCALE GENOMIC DNA]</scope>
    <source>
        <strain evidence="9 10">CCUG 34287</strain>
    </source>
</reference>
<keyword evidence="6 8" id="KW-0472">Membrane</keyword>
<evidence type="ECO:0000256" key="6">
    <source>
        <dbReference type="ARBA" id="ARBA00023136"/>
    </source>
</evidence>
<evidence type="ECO:0000313" key="10">
    <source>
        <dbReference type="Proteomes" id="UP000319010"/>
    </source>
</evidence>
<evidence type="ECO:0000256" key="1">
    <source>
        <dbReference type="ARBA" id="ARBA00004651"/>
    </source>
</evidence>
<sequence length="470" mass="49814">MIDGIITAILPGTWIRRVLLRGPLKFWSGVCGGPLCALPGARSGSGRLADAFSAVGRNSLHMDTARLRWSTARAARALIVLWSVVTVVGALFDAALQPELHIDFLVYRTGAQHLLTGRPLYAEALDPGVPGFLMYFTYPPFGALLLSGSAIGTPALAAAGHTVASLTALLGLSWIVVSRCGGGAWAALAGANAMSLLMPVVSHLTWGQVGLFLIVLLAADWLPRRTLWPRGILTGIAIAIKLTPAVFLLLPLLRRDRRALLASLASAAACTGIGFLTAPRESLTFWGSAVWDSTRVASSWWDTENQSLRGLLSRVLPAPLSSVAWLVLAVGVVIVIAGQAARLTRGGDDLLAFGLVGLIAPIVSPVAWVHHWVFALPLIMTLVWRAATGLASGMRRSGWDLECLAAVGSVVVMLIAPTHFSDDLVRYDSPRWNLLAVLASGAYVYWAVGLLVVTARLRGSQSNRGPLATG</sequence>
<dbReference type="Pfam" id="PF09594">
    <property type="entry name" value="GT87"/>
    <property type="match status" value="1"/>
</dbReference>
<feature type="transmembrane region" description="Helical" evidence="8">
    <location>
        <begin position="318"/>
        <end position="338"/>
    </location>
</feature>
<keyword evidence="5 8" id="KW-1133">Transmembrane helix</keyword>
<evidence type="ECO:0000256" key="4">
    <source>
        <dbReference type="ARBA" id="ARBA00022692"/>
    </source>
</evidence>
<evidence type="ECO:0000256" key="5">
    <source>
        <dbReference type="ARBA" id="ARBA00022989"/>
    </source>
</evidence>
<protein>
    <submittedName>
        <fullName evidence="9">DUF2029 domain-containing protein</fullName>
    </submittedName>
</protein>
<comment type="similarity">
    <text evidence="7">Belongs to the glycosyltransferase 87 family.</text>
</comment>
<keyword evidence="2" id="KW-1003">Cell membrane</keyword>
<feature type="transmembrane region" description="Helical" evidence="8">
    <location>
        <begin position="350"/>
        <end position="368"/>
    </location>
</feature>
<feature type="transmembrane region" description="Helical" evidence="8">
    <location>
        <begin position="155"/>
        <end position="176"/>
    </location>
</feature>
<keyword evidence="3" id="KW-0808">Transferase</keyword>
<feature type="transmembrane region" description="Helical" evidence="8">
    <location>
        <begin position="403"/>
        <end position="420"/>
    </location>
</feature>
<name>A0A508A0Q5_9ACTO</name>
<evidence type="ECO:0000256" key="8">
    <source>
        <dbReference type="SAM" id="Phobius"/>
    </source>
</evidence>